<feature type="short sequence motif" description="Nudix box" evidence="10">
    <location>
        <begin position="89"/>
        <end position="110"/>
    </location>
</feature>
<gene>
    <name evidence="12" type="ORF">EV130_108135</name>
</gene>
<dbReference type="PANTHER" id="PTHR11839:SF18">
    <property type="entry name" value="NUDIX HYDROLASE DOMAIN-CONTAINING PROTEIN"/>
    <property type="match status" value="1"/>
</dbReference>
<organism evidence="12 13">
    <name type="scientific">Rhizobium azibense</name>
    <dbReference type="NCBI Taxonomy" id="1136135"/>
    <lineage>
        <taxon>Bacteria</taxon>
        <taxon>Pseudomonadati</taxon>
        <taxon>Pseudomonadota</taxon>
        <taxon>Alphaproteobacteria</taxon>
        <taxon>Hyphomicrobiales</taxon>
        <taxon>Rhizobiaceae</taxon>
        <taxon>Rhizobium/Agrobacterium group</taxon>
        <taxon>Rhizobium</taxon>
    </lineage>
</organism>
<evidence type="ECO:0000256" key="4">
    <source>
        <dbReference type="ARBA" id="ARBA00011738"/>
    </source>
</evidence>
<feature type="binding site" evidence="9">
    <location>
        <position position="88"/>
    </location>
    <ligand>
        <name>Mg(2+)</name>
        <dbReference type="ChEBI" id="CHEBI:18420"/>
        <label>1</label>
    </ligand>
</feature>
<dbReference type="InterPro" id="IPR004385">
    <property type="entry name" value="NDP_pyrophosphatase"/>
</dbReference>
<dbReference type="PROSITE" id="PS51462">
    <property type="entry name" value="NUDIX"/>
    <property type="match status" value="1"/>
</dbReference>
<comment type="catalytic activity">
    <reaction evidence="1">
        <text>GDP-alpha-D-mannose + H2O = alpha-D-mannose 1-phosphate + GMP + 2 H(+)</text>
        <dbReference type="Rhea" id="RHEA:27978"/>
        <dbReference type="ChEBI" id="CHEBI:15377"/>
        <dbReference type="ChEBI" id="CHEBI:15378"/>
        <dbReference type="ChEBI" id="CHEBI:57527"/>
        <dbReference type="ChEBI" id="CHEBI:58115"/>
        <dbReference type="ChEBI" id="CHEBI:58409"/>
    </reaction>
</comment>
<comment type="similarity">
    <text evidence="3">Belongs to the Nudix hydrolase family. NudK subfamily.</text>
</comment>
<dbReference type="GO" id="GO:0016818">
    <property type="term" value="F:hydrolase activity, acting on acid anhydrides, in phosphorus-containing anhydrides"/>
    <property type="evidence" value="ECO:0007669"/>
    <property type="project" value="InterPro"/>
</dbReference>
<evidence type="ECO:0000313" key="13">
    <source>
        <dbReference type="Proteomes" id="UP000295547"/>
    </source>
</evidence>
<dbReference type="InterPro" id="IPR015797">
    <property type="entry name" value="NUDIX_hydrolase-like_dom_sf"/>
</dbReference>
<dbReference type="GO" id="GO:0019693">
    <property type="term" value="P:ribose phosphate metabolic process"/>
    <property type="evidence" value="ECO:0007669"/>
    <property type="project" value="TreeGrafter"/>
</dbReference>
<comment type="caution">
    <text evidence="12">The sequence shown here is derived from an EMBL/GenBank/DDBJ whole genome shotgun (WGS) entry which is preliminary data.</text>
</comment>
<evidence type="ECO:0000256" key="6">
    <source>
        <dbReference type="ARBA" id="ARBA00022801"/>
    </source>
</evidence>
<keyword evidence="13" id="KW-1185">Reference proteome</keyword>
<feature type="binding site" evidence="9">
    <location>
        <position position="103"/>
    </location>
    <ligand>
        <name>Mg(2+)</name>
        <dbReference type="ChEBI" id="CHEBI:18420"/>
        <label>1</label>
    </ligand>
</feature>
<dbReference type="NCBIfam" id="TIGR00052">
    <property type="entry name" value="nudix-type nucleoside diphosphatase, YffH/AdpP family"/>
    <property type="match status" value="1"/>
</dbReference>
<reference evidence="12 13" key="1">
    <citation type="submission" date="2019-03" db="EMBL/GenBank/DDBJ databases">
        <title>Genomic Encyclopedia of Type Strains, Phase IV (KMG-V): Genome sequencing to study the core and pangenomes of soil and plant-associated prokaryotes.</title>
        <authorList>
            <person name="Whitman W."/>
        </authorList>
    </citation>
    <scope>NUCLEOTIDE SEQUENCE [LARGE SCALE GENOMIC DNA]</scope>
    <source>
        <strain evidence="12 13">Gr42</strain>
    </source>
</reference>
<feature type="binding site" evidence="9">
    <location>
        <position position="156"/>
    </location>
    <ligand>
        <name>Mg(2+)</name>
        <dbReference type="ChEBI" id="CHEBI:18420"/>
        <label>1</label>
    </ligand>
</feature>
<name>A0A4R3QLU5_9HYPH</name>
<keyword evidence="9" id="KW-0460">Magnesium</keyword>
<dbReference type="SUPFAM" id="SSF55811">
    <property type="entry name" value="Nudix"/>
    <property type="match status" value="1"/>
</dbReference>
<dbReference type="CDD" id="cd24157">
    <property type="entry name" value="NUDIX_GDPMK"/>
    <property type="match status" value="1"/>
</dbReference>
<evidence type="ECO:0000256" key="9">
    <source>
        <dbReference type="PIRSR" id="PIRSR604385-2"/>
    </source>
</evidence>
<dbReference type="Proteomes" id="UP000295547">
    <property type="component" value="Unassembled WGS sequence"/>
</dbReference>
<evidence type="ECO:0000256" key="1">
    <source>
        <dbReference type="ARBA" id="ARBA00000847"/>
    </source>
</evidence>
<accession>A0A4R3QLU5</accession>
<dbReference type="PANTHER" id="PTHR11839">
    <property type="entry name" value="UDP/ADP-SUGAR PYROPHOSPHATASE"/>
    <property type="match status" value="1"/>
</dbReference>
<evidence type="ECO:0000259" key="11">
    <source>
        <dbReference type="PROSITE" id="PS51462"/>
    </source>
</evidence>
<evidence type="ECO:0000256" key="3">
    <source>
        <dbReference type="ARBA" id="ARBA00007275"/>
    </source>
</evidence>
<evidence type="ECO:0000256" key="5">
    <source>
        <dbReference type="ARBA" id="ARBA00016377"/>
    </source>
</evidence>
<dbReference type="InterPro" id="IPR000086">
    <property type="entry name" value="NUDIX_hydrolase_dom"/>
</dbReference>
<keyword evidence="6" id="KW-0378">Hydrolase</keyword>
<keyword evidence="9" id="KW-0479">Metal-binding</keyword>
<dbReference type="Gene3D" id="3.90.79.10">
    <property type="entry name" value="Nucleoside Triphosphate Pyrophosphohydrolase"/>
    <property type="match status" value="1"/>
</dbReference>
<evidence type="ECO:0000256" key="2">
    <source>
        <dbReference type="ARBA" id="ARBA00001946"/>
    </source>
</evidence>
<dbReference type="OrthoDB" id="5292471at2"/>
<dbReference type="GO" id="GO:0046872">
    <property type="term" value="F:metal ion binding"/>
    <property type="evidence" value="ECO:0007669"/>
    <property type="project" value="UniProtKB-KW"/>
</dbReference>
<sequence>MTKFAKAKAQVVEETTLAEGWTRLSAYKLDYTDSNGLTHRLHREVYHRTPAATILLYDPKRGSVILVKQFRLPPDLRGEPAFMIETPAGLLDGEEPEAAIRREAMEETGFRVRDVRFLFKAYSSPGSNSEVVHLFAAPIDTSDRVSNGGGLDEEHEDIEVLDVPLDIAITMIQSGDICDMKTIVLLQWAAMNRNSLT</sequence>
<comment type="subunit">
    <text evidence="4">Homodimer.</text>
</comment>
<protein>
    <recommendedName>
        <fullName evidence="5">GDP-mannose pyrophosphatase</fullName>
    </recommendedName>
    <alternativeName>
        <fullName evidence="7">GDP-mannose hydrolase</fullName>
    </alternativeName>
    <alternativeName>
        <fullName evidence="8">GDPMK</fullName>
    </alternativeName>
</protein>
<evidence type="ECO:0000256" key="10">
    <source>
        <dbReference type="PIRSR" id="PIRSR604385-3"/>
    </source>
</evidence>
<feature type="domain" description="Nudix hydrolase" evidence="11">
    <location>
        <begin position="47"/>
        <end position="185"/>
    </location>
</feature>
<comment type="cofactor">
    <cofactor evidence="2 9">
        <name>Mg(2+)</name>
        <dbReference type="ChEBI" id="CHEBI:18420"/>
    </cofactor>
</comment>
<dbReference type="GO" id="GO:0005829">
    <property type="term" value="C:cytosol"/>
    <property type="evidence" value="ECO:0007669"/>
    <property type="project" value="TreeGrafter"/>
</dbReference>
<dbReference type="AlphaFoldDB" id="A0A4R3QLU5"/>
<feature type="binding site" evidence="9">
    <location>
        <position position="107"/>
    </location>
    <ligand>
        <name>Mg(2+)</name>
        <dbReference type="ChEBI" id="CHEBI:18420"/>
        <label>1</label>
    </ligand>
</feature>
<dbReference type="RefSeq" id="WP_132661203.1">
    <property type="nucleotide sequence ID" value="NZ_SMBJ01000008.1"/>
</dbReference>
<proteinExistence type="inferred from homology"/>
<dbReference type="GO" id="GO:0006753">
    <property type="term" value="P:nucleoside phosphate metabolic process"/>
    <property type="evidence" value="ECO:0007669"/>
    <property type="project" value="TreeGrafter"/>
</dbReference>
<evidence type="ECO:0000256" key="8">
    <source>
        <dbReference type="ARBA" id="ARBA00032272"/>
    </source>
</evidence>
<dbReference type="EMBL" id="SMBJ01000008">
    <property type="protein sequence ID" value="TCU22993.1"/>
    <property type="molecule type" value="Genomic_DNA"/>
</dbReference>
<dbReference type="Pfam" id="PF00293">
    <property type="entry name" value="NUDIX"/>
    <property type="match status" value="1"/>
</dbReference>
<evidence type="ECO:0000313" key="12">
    <source>
        <dbReference type="EMBL" id="TCU22993.1"/>
    </source>
</evidence>
<evidence type="ECO:0000256" key="7">
    <source>
        <dbReference type="ARBA" id="ARBA00032162"/>
    </source>
</evidence>